<dbReference type="Pfam" id="PF13490">
    <property type="entry name" value="zf-HC2"/>
    <property type="match status" value="1"/>
</dbReference>
<gene>
    <name evidence="6" type="ORF">FB465_0850</name>
</gene>
<feature type="transmembrane region" description="Helical" evidence="4">
    <location>
        <begin position="106"/>
        <end position="127"/>
    </location>
</feature>
<keyword evidence="7" id="KW-1185">Reference proteome</keyword>
<keyword evidence="4" id="KW-0472">Membrane</keyword>
<feature type="region of interest" description="Disordered" evidence="3">
    <location>
        <begin position="128"/>
        <end position="157"/>
    </location>
</feature>
<protein>
    <submittedName>
        <fullName evidence="6">Anti-sigma factor RsiW</fullName>
    </submittedName>
</protein>
<evidence type="ECO:0000313" key="6">
    <source>
        <dbReference type="EMBL" id="TWE15902.1"/>
    </source>
</evidence>
<comment type="caution">
    <text evidence="6">The sequence shown here is derived from an EMBL/GenBank/DDBJ whole genome shotgun (WGS) entry which is preliminary data.</text>
</comment>
<evidence type="ECO:0000256" key="2">
    <source>
        <dbReference type="ARBA" id="ARBA00023163"/>
    </source>
</evidence>
<dbReference type="InterPro" id="IPR041916">
    <property type="entry name" value="Anti_sigma_zinc_sf"/>
</dbReference>
<dbReference type="RefSeq" id="WP_145787682.1">
    <property type="nucleotide sequence ID" value="NZ_BAAABR010000027.1"/>
</dbReference>
<evidence type="ECO:0000313" key="7">
    <source>
        <dbReference type="Proteomes" id="UP000318416"/>
    </source>
</evidence>
<accession>A0A561EK03</accession>
<dbReference type="Proteomes" id="UP000318416">
    <property type="component" value="Unassembled WGS sequence"/>
</dbReference>
<dbReference type="OrthoDB" id="5185837at2"/>
<organism evidence="6 7">
    <name type="scientific">Kitasatospora atroaurantiaca</name>
    <dbReference type="NCBI Taxonomy" id="285545"/>
    <lineage>
        <taxon>Bacteria</taxon>
        <taxon>Bacillati</taxon>
        <taxon>Actinomycetota</taxon>
        <taxon>Actinomycetes</taxon>
        <taxon>Kitasatosporales</taxon>
        <taxon>Streptomycetaceae</taxon>
        <taxon>Kitasatospora</taxon>
    </lineage>
</organism>
<dbReference type="AlphaFoldDB" id="A0A561EK03"/>
<feature type="region of interest" description="Disordered" evidence="3">
    <location>
        <begin position="60"/>
        <end position="83"/>
    </location>
</feature>
<evidence type="ECO:0000256" key="4">
    <source>
        <dbReference type="SAM" id="Phobius"/>
    </source>
</evidence>
<keyword evidence="2" id="KW-0804">Transcription</keyword>
<dbReference type="Gene3D" id="1.10.10.1320">
    <property type="entry name" value="Anti-sigma factor, zinc-finger domain"/>
    <property type="match status" value="1"/>
</dbReference>
<feature type="domain" description="Putative zinc-finger" evidence="5">
    <location>
        <begin position="12"/>
        <end position="37"/>
    </location>
</feature>
<evidence type="ECO:0000256" key="1">
    <source>
        <dbReference type="ARBA" id="ARBA00023015"/>
    </source>
</evidence>
<evidence type="ECO:0000259" key="5">
    <source>
        <dbReference type="Pfam" id="PF13490"/>
    </source>
</evidence>
<keyword evidence="1" id="KW-0805">Transcription regulation</keyword>
<dbReference type="InterPro" id="IPR027383">
    <property type="entry name" value="Znf_put"/>
</dbReference>
<proteinExistence type="predicted"/>
<evidence type="ECO:0000256" key="3">
    <source>
        <dbReference type="SAM" id="MobiDB-lite"/>
    </source>
</evidence>
<keyword evidence="4" id="KW-1133">Transmembrane helix</keyword>
<sequence length="256" mass="26657">MTPPQDQHLDAGAYVLGLLEADERARFEDHLATCALCTAEVDELSGLEPLLAEFADATRPAATPPEVGRPQAATVPDPLPRPSEELLDRLVGQVTQARRASRTRRLFLVAAAAVLIVGGPLAGALAAGAGSDHGGTVTAHSTSPAQDLMDHGEPHTATDPATHVVATVALETKKWGTHVALRLGNVSGPLVCDLVAVSRTGERQTVTTWSVPPAGYGIPGSPDALVTHGGSALQRSDIDHFEVRTLDGRQLVAIPV</sequence>
<dbReference type="EMBL" id="VIVR01000001">
    <property type="protein sequence ID" value="TWE15902.1"/>
    <property type="molecule type" value="Genomic_DNA"/>
</dbReference>
<reference evidence="6 7" key="1">
    <citation type="submission" date="2019-06" db="EMBL/GenBank/DDBJ databases">
        <title>Sequencing the genomes of 1000 actinobacteria strains.</title>
        <authorList>
            <person name="Klenk H.-P."/>
        </authorList>
    </citation>
    <scope>NUCLEOTIDE SEQUENCE [LARGE SCALE GENOMIC DNA]</scope>
    <source>
        <strain evidence="6 7">DSM 41649</strain>
    </source>
</reference>
<keyword evidence="4" id="KW-0812">Transmembrane</keyword>
<name>A0A561EK03_9ACTN</name>